<dbReference type="InterPro" id="IPR050266">
    <property type="entry name" value="AB_hydrolase_sf"/>
</dbReference>
<accession>A0ABQ4QIU8</accession>
<evidence type="ECO:0000256" key="1">
    <source>
        <dbReference type="ARBA" id="ARBA00022801"/>
    </source>
</evidence>
<dbReference type="PANTHER" id="PTHR43798">
    <property type="entry name" value="MONOACYLGLYCEROL LIPASE"/>
    <property type="match status" value="1"/>
</dbReference>
<dbReference type="SUPFAM" id="SSF53474">
    <property type="entry name" value="alpha/beta-Hydrolases"/>
    <property type="match status" value="1"/>
</dbReference>
<protein>
    <submittedName>
        <fullName evidence="3">2-succinyl-6-hydroxy-2, 4-cyclohexadiene-1-carboxylate synthase</fullName>
    </submittedName>
</protein>
<evidence type="ECO:0000259" key="2">
    <source>
        <dbReference type="Pfam" id="PF12697"/>
    </source>
</evidence>
<evidence type="ECO:0000313" key="4">
    <source>
        <dbReference type="Proteomes" id="UP001055117"/>
    </source>
</evidence>
<proteinExistence type="predicted"/>
<dbReference type="Pfam" id="PF12697">
    <property type="entry name" value="Abhydrolase_6"/>
    <property type="match status" value="1"/>
</dbReference>
<dbReference type="Proteomes" id="UP001055117">
    <property type="component" value="Unassembled WGS sequence"/>
</dbReference>
<comment type="caution">
    <text evidence="3">The sequence shown here is derived from an EMBL/GenBank/DDBJ whole genome shotgun (WGS) entry which is preliminary data.</text>
</comment>
<dbReference type="InterPro" id="IPR029058">
    <property type="entry name" value="AB_hydrolase_fold"/>
</dbReference>
<gene>
    <name evidence="3" type="primary">menH_3</name>
    <name evidence="3" type="ORF">AFCDBAGC_3043</name>
</gene>
<dbReference type="RefSeq" id="WP_147828248.1">
    <property type="nucleotide sequence ID" value="NZ_BPQG01000046.1"/>
</dbReference>
<dbReference type="InterPro" id="IPR000073">
    <property type="entry name" value="AB_hydrolase_1"/>
</dbReference>
<dbReference type="EMBL" id="BPQG01000046">
    <property type="protein sequence ID" value="GJD45173.1"/>
    <property type="molecule type" value="Genomic_DNA"/>
</dbReference>
<dbReference type="PANTHER" id="PTHR43798:SF31">
    <property type="entry name" value="AB HYDROLASE SUPERFAMILY PROTEIN YCLE"/>
    <property type="match status" value="1"/>
</dbReference>
<dbReference type="InterPro" id="IPR027056">
    <property type="entry name" value="Gluconate_2DH_su3"/>
</dbReference>
<sequence>MILNLPTAAATAPPTLFCLHFLGGSAREWAPTAGRLGADVVCVPIDLPGFGDAADVTGYDVAAMADHVAAKVRAARPGRWLIAGHSMGAKVALALARRAEDGEAGLGGLSGLVLLAGSPPSPEPMEEERRAAMIAWIGADAGTRQSEAEAFVASNVGAPLPADRAEAAIADVLRAEPAAWRAWLAGGSREDWCERVGVLRTPALILAGGEDGDLGPEAQTALMAPHFGSARLVTLDGAGHLLPIERPDAVADLIRGHVVAPHTEEPEAPKIDAAYRDLIASERVNGRLRAALHERAAPDDPAYRPQALDAVELAILRAVVARVLPQAAGIDLAARIDARLAGGAGDGWRFSALPPDASAYRAALRSLDAAAQAGGHRFVALDGAAQDDLLEAIEAKTLSRGPVGGFDPEQLAFWFEDLRSDVVRTWLAHPAALAWIGYSGIGAGGDGSRPVGFKKVGLGEREGWEPVAQGGDAR</sequence>
<dbReference type="Gene3D" id="3.40.50.1820">
    <property type="entry name" value="alpha/beta hydrolase"/>
    <property type="match status" value="1"/>
</dbReference>
<name>A0ABQ4QIU8_9HYPH</name>
<keyword evidence="1" id="KW-0378">Hydrolase</keyword>
<organism evidence="3 4">
    <name type="scientific">Methylobacterium cerastii</name>
    <dbReference type="NCBI Taxonomy" id="932741"/>
    <lineage>
        <taxon>Bacteria</taxon>
        <taxon>Pseudomonadati</taxon>
        <taxon>Pseudomonadota</taxon>
        <taxon>Alphaproteobacteria</taxon>
        <taxon>Hyphomicrobiales</taxon>
        <taxon>Methylobacteriaceae</taxon>
        <taxon>Methylobacterium</taxon>
    </lineage>
</organism>
<evidence type="ECO:0000313" key="3">
    <source>
        <dbReference type="EMBL" id="GJD45173.1"/>
    </source>
</evidence>
<feature type="domain" description="AB hydrolase-1" evidence="2">
    <location>
        <begin position="18"/>
        <end position="252"/>
    </location>
</feature>
<dbReference type="Pfam" id="PF13618">
    <property type="entry name" value="Gluconate_2-dh3"/>
    <property type="match status" value="1"/>
</dbReference>
<keyword evidence="4" id="KW-1185">Reference proteome</keyword>
<reference evidence="3 4" key="1">
    <citation type="journal article" date="2021" name="Front. Microbiol.">
        <title>Comprehensive Comparative Genomics and Phenotyping of Methylobacterium Species.</title>
        <authorList>
            <person name="Alessa O."/>
            <person name="Ogura Y."/>
            <person name="Fujitani Y."/>
            <person name="Takami H."/>
            <person name="Hayashi T."/>
            <person name="Sahin N."/>
            <person name="Tani A."/>
        </authorList>
    </citation>
    <scope>NUCLEOTIDE SEQUENCE [LARGE SCALE GENOMIC DNA]</scope>
    <source>
        <strain evidence="3 4">DSM 23679</strain>
    </source>
</reference>